<name>A0A5J4YKP6_PORPP</name>
<keyword evidence="2" id="KW-1185">Reference proteome</keyword>
<dbReference type="AlphaFoldDB" id="A0A5J4YKP6"/>
<evidence type="ECO:0000313" key="2">
    <source>
        <dbReference type="Proteomes" id="UP000324585"/>
    </source>
</evidence>
<comment type="caution">
    <text evidence="1">The sequence shown here is derived from an EMBL/GenBank/DDBJ whole genome shotgun (WGS) entry which is preliminary data.</text>
</comment>
<dbReference type="EMBL" id="VRMN01000010">
    <property type="protein sequence ID" value="KAA8492051.1"/>
    <property type="molecule type" value="Genomic_DNA"/>
</dbReference>
<dbReference type="OrthoDB" id="10592505at2759"/>
<evidence type="ECO:0000313" key="1">
    <source>
        <dbReference type="EMBL" id="KAA8492051.1"/>
    </source>
</evidence>
<organism evidence="1 2">
    <name type="scientific">Porphyridium purpureum</name>
    <name type="common">Red alga</name>
    <name type="synonym">Porphyridium cruentum</name>
    <dbReference type="NCBI Taxonomy" id="35688"/>
    <lineage>
        <taxon>Eukaryota</taxon>
        <taxon>Rhodophyta</taxon>
        <taxon>Bangiophyceae</taxon>
        <taxon>Porphyridiales</taxon>
        <taxon>Porphyridiaceae</taxon>
        <taxon>Porphyridium</taxon>
    </lineage>
</organism>
<accession>A0A5J4YKP6</accession>
<sequence>MDGRETGRIRGLSRTAVRIWSGTGDSHEVRQDSSGSTVWRFGGLAVWRFGAFRARSETGTPRNRIRFIGLKPGCGFLRYSKGTVRDGEVALSVRTQLDANVSRLTLVRRWRCVMYGSGLGNKSGCHVARAACRGEQDARLANGHVVADVTMNVRAAAGYFRTPVRHAERRGEVDKSTEQKGKARLVKLRKQILRVPVMDAKERAKLSTGFREADLPARVCATPEEFAGRSFGLNGSEAFLMDIRKSNKKNGKNERSQEQFQVYAGQGNSVEFLDSNRALRQAVLKVDEPEREINIRRTVWDPKLGAYRDETITQKTGGEVKHFLVGMDEQHLFVCQLPKAATKVAQAREDLKPKALKNVSSASVVRQGEWFFTRVDRKLAARLDNVSGWNLHMECGLGVTQAVLTGRPHVADTIAVLDGNEYCKGRVRHPDHKTKNFHEWHLVRKNTETAAPQIKGLQWFD</sequence>
<proteinExistence type="predicted"/>
<protein>
    <submittedName>
        <fullName evidence="1">Uncharacterized protein</fullName>
    </submittedName>
</protein>
<gene>
    <name evidence="1" type="ORF">FVE85_3489</name>
</gene>
<reference evidence="2" key="1">
    <citation type="journal article" date="2019" name="Nat. Commun.">
        <title>Expansion of phycobilisome linker gene families in mesophilic red algae.</title>
        <authorList>
            <person name="Lee J."/>
            <person name="Kim D."/>
            <person name="Bhattacharya D."/>
            <person name="Yoon H.S."/>
        </authorList>
    </citation>
    <scope>NUCLEOTIDE SEQUENCE [LARGE SCALE GENOMIC DNA]</scope>
    <source>
        <strain evidence="2">CCMP 1328</strain>
    </source>
</reference>
<dbReference type="Proteomes" id="UP000324585">
    <property type="component" value="Unassembled WGS sequence"/>
</dbReference>